<evidence type="ECO:0008006" key="4">
    <source>
        <dbReference type="Google" id="ProtNLM"/>
    </source>
</evidence>
<evidence type="ECO:0000256" key="1">
    <source>
        <dbReference type="SAM" id="Phobius"/>
    </source>
</evidence>
<protein>
    <recommendedName>
        <fullName evidence="4">Molecular chaperone DnaJ</fullName>
    </recommendedName>
</protein>
<evidence type="ECO:0000313" key="3">
    <source>
        <dbReference type="Proteomes" id="UP000008825"/>
    </source>
</evidence>
<dbReference type="KEGG" id="gbm:Gbem_4144"/>
<dbReference type="Proteomes" id="UP000008825">
    <property type="component" value="Chromosome"/>
</dbReference>
<dbReference type="AlphaFoldDB" id="E1P6E9"/>
<feature type="transmembrane region" description="Helical" evidence="1">
    <location>
        <begin position="93"/>
        <end position="113"/>
    </location>
</feature>
<keyword evidence="1" id="KW-0812">Transmembrane</keyword>
<dbReference type="eggNOG" id="COG0484">
    <property type="taxonomic scope" value="Bacteria"/>
</dbReference>
<reference evidence="2 3" key="1">
    <citation type="submission" date="2008-07" db="EMBL/GenBank/DDBJ databases">
        <title>Complete sequence of Geobacter bemidjiensis BEM.</title>
        <authorList>
            <consortium name="US DOE Joint Genome Institute"/>
            <person name="Lucas S."/>
            <person name="Copeland A."/>
            <person name="Lapidus A."/>
            <person name="Glavina del Rio T."/>
            <person name="Dalin E."/>
            <person name="Tice H."/>
            <person name="Bruce D."/>
            <person name="Goodwin L."/>
            <person name="Pitluck S."/>
            <person name="Kiss H."/>
            <person name="Brettin T."/>
            <person name="Detter J.C."/>
            <person name="Han C."/>
            <person name="Kuske C.R."/>
            <person name="Schmutz J."/>
            <person name="Larimer F."/>
            <person name="Land M."/>
            <person name="Hauser L."/>
            <person name="Kyrpides N."/>
            <person name="Lykidis A."/>
            <person name="Lovley D."/>
            <person name="Richardson P."/>
        </authorList>
    </citation>
    <scope>NUCLEOTIDE SEQUENCE [LARGE SCALE GENOMIC DNA]</scope>
    <source>
        <strain evidence="3">ATCC BAA-1014 / DSM 16622 / JCM 12645 / Bem</strain>
    </source>
</reference>
<dbReference type="EMBL" id="CP001124">
    <property type="protein sequence ID" value="ADO00844.1"/>
    <property type="molecule type" value="Genomic_DNA"/>
</dbReference>
<name>E1P6E9_CITBB</name>
<sequence>MNDANGFVKCAHCAGTGTCKNGQNETSCLVCIKEQKVKIIDSTFGIVCSVCHGVGITEPKSVRLHNRIVPVLAMMIVYVALFLVMILSTREHFSEVLAFAATLIGSVTGYYFGGKAKK</sequence>
<keyword evidence="3" id="KW-1185">Reference proteome</keyword>
<dbReference type="STRING" id="404380.Gbem_4144"/>
<evidence type="ECO:0000313" key="2">
    <source>
        <dbReference type="EMBL" id="ADO00844.1"/>
    </source>
</evidence>
<dbReference type="OrthoDB" id="1551224at2"/>
<keyword evidence="1" id="KW-1133">Transmembrane helix</keyword>
<dbReference type="RefSeq" id="WP_012532403.1">
    <property type="nucleotide sequence ID" value="NC_011146.1"/>
</dbReference>
<feature type="transmembrane region" description="Helical" evidence="1">
    <location>
        <begin position="68"/>
        <end position="87"/>
    </location>
</feature>
<dbReference type="HOGENOM" id="CLU_141690_0_0_7"/>
<keyword evidence="1" id="KW-0472">Membrane</keyword>
<proteinExistence type="predicted"/>
<organism evidence="2 3">
    <name type="scientific">Citrifermentans bemidjiense (strain ATCC BAA-1014 / DSM 16622 / JCM 12645 / Bem)</name>
    <name type="common">Geobacter bemidjiensis</name>
    <dbReference type="NCBI Taxonomy" id="404380"/>
    <lineage>
        <taxon>Bacteria</taxon>
        <taxon>Pseudomonadati</taxon>
        <taxon>Thermodesulfobacteriota</taxon>
        <taxon>Desulfuromonadia</taxon>
        <taxon>Geobacterales</taxon>
        <taxon>Geobacteraceae</taxon>
        <taxon>Citrifermentans</taxon>
    </lineage>
</organism>
<gene>
    <name evidence="2" type="ordered locus">Gbem_4144</name>
</gene>
<reference evidence="2 3" key="2">
    <citation type="journal article" date="2010" name="BMC Genomics">
        <title>The genome of Geobacter bemidjiensis, exemplar for the subsurface clade of Geobacter species that predominate in Fe(III)-reducing subsurface environments.</title>
        <authorList>
            <person name="Aklujkar M."/>
            <person name="Young N.D."/>
            <person name="Holmes D."/>
            <person name="Chavan M."/>
            <person name="Risso C."/>
            <person name="Kiss H.E."/>
            <person name="Han C.S."/>
            <person name="Land M.L."/>
            <person name="Lovley D.R."/>
        </authorList>
    </citation>
    <scope>NUCLEOTIDE SEQUENCE [LARGE SCALE GENOMIC DNA]</scope>
    <source>
        <strain evidence="3">ATCC BAA-1014 / DSM 16622 / JCM 12645 / Bem</strain>
    </source>
</reference>
<accession>E1P6E9</accession>